<evidence type="ECO:0000313" key="3">
    <source>
        <dbReference type="Proteomes" id="UP001568698"/>
    </source>
</evidence>
<name>A0ABV4K1I4_9BACT</name>
<keyword evidence="1" id="KW-0732">Signal</keyword>
<gene>
    <name evidence="2" type="ORF">AB6M95_03895</name>
</gene>
<protein>
    <submittedName>
        <fullName evidence="2">Uncharacterized protein</fullName>
    </submittedName>
</protein>
<reference evidence="2 3" key="1">
    <citation type="submission" date="2024-08" db="EMBL/GenBank/DDBJ databases">
        <title>Sulfate-reducing bacteria isolated from formation water of the oil field in Kazakhstan and description of Pseudodesulfovibrio sp.</title>
        <authorList>
            <person name="Bidzhieva S.K."/>
            <person name="Tourova T.P."/>
            <person name="Grouzdev D.S."/>
            <person name="Beletsky A.V."/>
            <person name="Sokolova D.S."/>
            <person name="Samigullina S.R."/>
            <person name="Poltaraus A.B."/>
            <person name="Avtukh A.N."/>
            <person name="Tereshina V.M."/>
            <person name="Zhaparov N.S."/>
            <person name="Mardanov A.V."/>
            <person name="Nazina T.N."/>
        </authorList>
    </citation>
    <scope>NUCLEOTIDE SEQUENCE [LARGE SCALE GENOMIC DNA]</scope>
    <source>
        <strain evidence="2 3">9FUS</strain>
    </source>
</reference>
<dbReference type="RefSeq" id="WP_371385422.1">
    <property type="nucleotide sequence ID" value="NZ_JBGLYH010000006.1"/>
</dbReference>
<accession>A0ABV4K1I4</accession>
<evidence type="ECO:0000313" key="2">
    <source>
        <dbReference type="EMBL" id="MEZ7195880.1"/>
    </source>
</evidence>
<comment type="caution">
    <text evidence="2">The sequence shown here is derived from an EMBL/GenBank/DDBJ whole genome shotgun (WGS) entry which is preliminary data.</text>
</comment>
<proteinExistence type="predicted"/>
<dbReference type="EMBL" id="JBGLYH010000006">
    <property type="protein sequence ID" value="MEZ7195880.1"/>
    <property type="molecule type" value="Genomic_DNA"/>
</dbReference>
<evidence type="ECO:0000256" key="1">
    <source>
        <dbReference type="SAM" id="SignalP"/>
    </source>
</evidence>
<dbReference type="Proteomes" id="UP001568698">
    <property type="component" value="Unassembled WGS sequence"/>
</dbReference>
<feature type="chain" id="PRO_5047183698" evidence="1">
    <location>
        <begin position="22"/>
        <end position="201"/>
    </location>
</feature>
<feature type="signal peptide" evidence="1">
    <location>
        <begin position="1"/>
        <end position="21"/>
    </location>
</feature>
<organism evidence="2 3">
    <name type="scientific">Pseudodesulfovibrio karagichevae</name>
    <dbReference type="NCBI Taxonomy" id="3239305"/>
    <lineage>
        <taxon>Bacteria</taxon>
        <taxon>Pseudomonadati</taxon>
        <taxon>Thermodesulfobacteriota</taxon>
        <taxon>Desulfovibrionia</taxon>
        <taxon>Desulfovibrionales</taxon>
        <taxon>Desulfovibrionaceae</taxon>
    </lineage>
</organism>
<sequence length="201" mass="22733">MRRASFLFLALAALFATPALAAEGFPTTLAGFTLGESVEHYEDYCRTEEAIPVSDWPFLSEAQLKPENLPGVRGGSLAFGNCLGDKRLVRIKLKFNDHSQRLFNRLYDRYEADFGKPDKYLGDAFKNVIAWEWLFQDGKGGRVSLVLMWSREKEVRPGVSIKMTQETYMDEEHACYKAKSKDSMGKMGKARIGSLDAYVPR</sequence>
<keyword evidence="3" id="KW-1185">Reference proteome</keyword>